<dbReference type="EMBL" id="CAJNNV010000392">
    <property type="protein sequence ID" value="CAE8582434.1"/>
    <property type="molecule type" value="Genomic_DNA"/>
</dbReference>
<gene>
    <name evidence="1" type="ORF">PGLA1383_LOCUS1433</name>
</gene>
<dbReference type="SUPFAM" id="SSF53474">
    <property type="entry name" value="alpha/beta-Hydrolases"/>
    <property type="match status" value="1"/>
</dbReference>
<keyword evidence="2" id="KW-1185">Reference proteome</keyword>
<evidence type="ECO:0000313" key="2">
    <source>
        <dbReference type="Proteomes" id="UP000654075"/>
    </source>
</evidence>
<evidence type="ECO:0008006" key="3">
    <source>
        <dbReference type="Google" id="ProtNLM"/>
    </source>
</evidence>
<protein>
    <recommendedName>
        <fullName evidence="3">Serine aminopeptidase S33 domain-containing protein</fullName>
    </recommendedName>
</protein>
<dbReference type="Gene3D" id="3.40.50.1820">
    <property type="entry name" value="alpha/beta hydrolase"/>
    <property type="match status" value="1"/>
</dbReference>
<proteinExistence type="predicted"/>
<dbReference type="AlphaFoldDB" id="A0A813D7I8"/>
<name>A0A813D7I8_POLGL</name>
<dbReference type="InterPro" id="IPR029058">
    <property type="entry name" value="AB_hydrolase_fold"/>
</dbReference>
<comment type="caution">
    <text evidence="1">The sequence shown here is derived from an EMBL/GenBank/DDBJ whole genome shotgun (WGS) entry which is preliminary data.</text>
</comment>
<evidence type="ECO:0000313" key="1">
    <source>
        <dbReference type="EMBL" id="CAE8582434.1"/>
    </source>
</evidence>
<dbReference type="Proteomes" id="UP000654075">
    <property type="component" value="Unassembled WGS sequence"/>
</dbReference>
<accession>A0A813D7I8</accession>
<sequence length="324" mass="34553">MSASQMVQSEVPVLLGAASSSGSGGIKAEQSSVQQIAFRCSECLLRSWSAEELEDDTAGDAPRTLVVAFAGLAQGVGGGPGSMPPHEFVGACRRAGADFALFVRDPRQSWYLRGLQGGPPGGFDQVLDAVRAEVAAVRPRRLVMMGASMGGYAAVRAAIALNADAALVFAPQVLIEPAERVRAELPIMPFDDALCLLKRVTFVEGVNMTSLVKVVFAAPSSVRTSIEVHVGTIDFGDAIEAVKLREAVAELGDRTSLSVTVHEHAGCDHNLVTHMRDSGELHSLLVKQLRVEFSPKVMQEARCSPMQEARFSPRRFLAAKLSAR</sequence>
<reference evidence="1" key="1">
    <citation type="submission" date="2021-02" db="EMBL/GenBank/DDBJ databases">
        <authorList>
            <person name="Dougan E. K."/>
            <person name="Rhodes N."/>
            <person name="Thang M."/>
            <person name="Chan C."/>
        </authorList>
    </citation>
    <scope>NUCLEOTIDE SEQUENCE</scope>
</reference>
<organism evidence="1 2">
    <name type="scientific">Polarella glacialis</name>
    <name type="common">Dinoflagellate</name>
    <dbReference type="NCBI Taxonomy" id="89957"/>
    <lineage>
        <taxon>Eukaryota</taxon>
        <taxon>Sar</taxon>
        <taxon>Alveolata</taxon>
        <taxon>Dinophyceae</taxon>
        <taxon>Suessiales</taxon>
        <taxon>Suessiaceae</taxon>
        <taxon>Polarella</taxon>
    </lineage>
</organism>